<organism evidence="3 4">
    <name type="scientific">Plasmodium gonderi</name>
    <dbReference type="NCBI Taxonomy" id="77519"/>
    <lineage>
        <taxon>Eukaryota</taxon>
        <taxon>Sar</taxon>
        <taxon>Alveolata</taxon>
        <taxon>Apicomplexa</taxon>
        <taxon>Aconoidasida</taxon>
        <taxon>Haemosporida</taxon>
        <taxon>Plasmodiidae</taxon>
        <taxon>Plasmodium</taxon>
        <taxon>Plasmodium (Plasmodium)</taxon>
    </lineage>
</organism>
<comment type="caution">
    <text evidence="3">The sequence shown here is derived from an EMBL/GenBank/DDBJ whole genome shotgun (WGS) entry which is preliminary data.</text>
</comment>
<evidence type="ECO:0008006" key="5">
    <source>
        <dbReference type="Google" id="ProtNLM"/>
    </source>
</evidence>
<feature type="region of interest" description="Disordered" evidence="1">
    <location>
        <begin position="169"/>
        <end position="216"/>
    </location>
</feature>
<keyword evidence="2" id="KW-0472">Membrane</keyword>
<name>A0A1Y1JQ31_PLAGO</name>
<dbReference type="GeneID" id="39745128"/>
<feature type="compositionally biased region" description="Basic and acidic residues" evidence="1">
    <location>
        <begin position="169"/>
        <end position="194"/>
    </location>
</feature>
<gene>
    <name evidence="3" type="ORF">PGO_002310</name>
</gene>
<keyword evidence="2" id="KW-0812">Transmembrane</keyword>
<dbReference type="OrthoDB" id="383799at2759"/>
<reference evidence="4" key="1">
    <citation type="submission" date="2017-04" db="EMBL/GenBank/DDBJ databases">
        <title>Plasmodium gonderi genome.</title>
        <authorList>
            <person name="Arisue N."/>
            <person name="Honma H."/>
            <person name="Kawai S."/>
            <person name="Tougan T."/>
            <person name="Tanabe K."/>
            <person name="Horii T."/>
        </authorList>
    </citation>
    <scope>NUCLEOTIDE SEQUENCE [LARGE SCALE GENOMIC DNA]</scope>
    <source>
        <strain evidence="4">ATCC 30045</strain>
    </source>
</reference>
<evidence type="ECO:0000313" key="3">
    <source>
        <dbReference type="EMBL" id="GAW84320.1"/>
    </source>
</evidence>
<dbReference type="Proteomes" id="UP000195521">
    <property type="component" value="Unassembled WGS sequence"/>
</dbReference>
<keyword evidence="2" id="KW-1133">Transmembrane helix</keyword>
<evidence type="ECO:0000256" key="2">
    <source>
        <dbReference type="SAM" id="Phobius"/>
    </source>
</evidence>
<feature type="transmembrane region" description="Helical" evidence="2">
    <location>
        <begin position="322"/>
        <end position="339"/>
    </location>
</feature>
<feature type="compositionally biased region" description="Basic and acidic residues" evidence="1">
    <location>
        <begin position="206"/>
        <end position="216"/>
    </location>
</feature>
<accession>A0A1Y1JQ31</accession>
<keyword evidence="4" id="KW-1185">Reference proteome</keyword>
<evidence type="ECO:0000313" key="4">
    <source>
        <dbReference type="Proteomes" id="UP000195521"/>
    </source>
</evidence>
<proteinExistence type="predicted"/>
<evidence type="ECO:0000256" key="1">
    <source>
        <dbReference type="SAM" id="MobiDB-lite"/>
    </source>
</evidence>
<dbReference type="EMBL" id="BDQF01000234">
    <property type="protein sequence ID" value="GAW84320.1"/>
    <property type="molecule type" value="Genomic_DNA"/>
</dbReference>
<protein>
    <recommendedName>
        <fullName evidence="5">Pv-fam-d protein</fullName>
    </recommendedName>
</protein>
<dbReference type="RefSeq" id="XP_028546909.1">
    <property type="nucleotide sequence ID" value="XM_028691108.1"/>
</dbReference>
<feature type="transmembrane region" description="Helical" evidence="2">
    <location>
        <begin position="297"/>
        <end position="316"/>
    </location>
</feature>
<dbReference type="AlphaFoldDB" id="A0A1Y1JQ31"/>
<sequence length="366" mass="43044">MPKKINKTLFLTTFLLSLILWIPNYSNKLNIFGKSFENISNSNNSLNARTSRSLRGETHVKKSNRRTYAKNIYSDDDNSSFDKPLNELKHDISFRNKHNSGRQYKNSEGKLDSLNDYNNFRNGVDKFNYDNDDDYYYNSSYAPKKYRNELKNTSNSFYYDDAYERNAQRNSFYHDGKDVSNDYEKSHETKESYRNLKISNKKKKNNKENKKSFGSIKNDHYNELGYVSNEQESLEAMVALASSQEKPKSGFKELLKKYDQMFDVECLRAIKSKAISESSDFKYKNAKGKLSLITRRLMIYTPPLVNLLFIILLLMITQNAQAFSFFSMIFLILMTYYGYKFSKAKKITKTFQNFISKYKFDVKAEF</sequence>